<dbReference type="CDD" id="cd06558">
    <property type="entry name" value="crotonase-like"/>
    <property type="match status" value="1"/>
</dbReference>
<evidence type="ECO:0000313" key="4">
    <source>
        <dbReference type="Proteomes" id="UP000509626"/>
    </source>
</evidence>
<reference evidence="3 4" key="1">
    <citation type="submission" date="2020-06" db="EMBL/GenBank/DDBJ databases">
        <title>NJ-3-1, isolated from saline soil.</title>
        <authorList>
            <person name="Cui H.L."/>
            <person name="Shi X."/>
        </authorList>
    </citation>
    <scope>NUCLEOTIDE SEQUENCE [LARGE SCALE GENOMIC DNA]</scope>
    <source>
        <strain evidence="3 4">NJ-3-1</strain>
    </source>
</reference>
<keyword evidence="4" id="KW-1185">Reference proteome</keyword>
<proteinExistence type="inferred from homology"/>
<dbReference type="InterPro" id="IPR001753">
    <property type="entry name" value="Enoyl-CoA_hydra/iso"/>
</dbReference>
<gene>
    <name evidence="3" type="ORF">HUG12_00330</name>
</gene>
<dbReference type="GeneID" id="56035859"/>
<dbReference type="OrthoDB" id="27846at2157"/>
<dbReference type="RefSeq" id="WP_179266875.1">
    <property type="nucleotide sequence ID" value="NZ_CP058579.1"/>
</dbReference>
<dbReference type="SUPFAM" id="SSF52096">
    <property type="entry name" value="ClpP/crotonase"/>
    <property type="match status" value="1"/>
</dbReference>
<dbReference type="PANTHER" id="PTHR43802">
    <property type="entry name" value="ENOYL-COA HYDRATASE"/>
    <property type="match status" value="1"/>
</dbReference>
<name>A0A7D5L8P9_9EURY</name>
<dbReference type="GO" id="GO:0016853">
    <property type="term" value="F:isomerase activity"/>
    <property type="evidence" value="ECO:0007669"/>
    <property type="project" value="UniProtKB-KW"/>
</dbReference>
<evidence type="ECO:0000256" key="1">
    <source>
        <dbReference type="ARBA" id="ARBA00005254"/>
    </source>
</evidence>
<dbReference type="PROSITE" id="PS00166">
    <property type="entry name" value="ENOYL_COA_HYDRATASE"/>
    <property type="match status" value="1"/>
</dbReference>
<comment type="similarity">
    <text evidence="1 2">Belongs to the enoyl-CoA hydratase/isomerase family.</text>
</comment>
<sequence length="263" mass="29116">MGDLDTIDYTVKEGRAEIIFDRPDKLNAITETLMEELNVAIEEALNDDSVYVIILSGRGRAFCAGADLDEMSEGGVGSDNKLASGEYLWKDLNACRLLWEGDKPTLAAINGPAVGGGFDFLLSCDLRVMSEDTFIRDGHTKVGMLPTFASYLLPRLIGLSKANEILLTGNNITAQEAEELGLVSELAPEDEIMEVAREWANELRDLPRLSIKHSKAMVGSQDSLDEALNDGFERRWECVQDSERNEAIDAFLDGRSPEFDREY</sequence>
<evidence type="ECO:0000256" key="2">
    <source>
        <dbReference type="RuleBase" id="RU003707"/>
    </source>
</evidence>
<dbReference type="PANTHER" id="PTHR43802:SF1">
    <property type="entry name" value="IP11341P-RELATED"/>
    <property type="match status" value="1"/>
</dbReference>
<dbReference type="InterPro" id="IPR018376">
    <property type="entry name" value="Enoyl-CoA_hyd/isom_CS"/>
</dbReference>
<keyword evidence="3" id="KW-0413">Isomerase</keyword>
<organism evidence="3 4">
    <name type="scientific">Halorarum salinum</name>
    <dbReference type="NCBI Taxonomy" id="2743089"/>
    <lineage>
        <taxon>Archaea</taxon>
        <taxon>Methanobacteriati</taxon>
        <taxon>Methanobacteriota</taxon>
        <taxon>Stenosarchaea group</taxon>
        <taxon>Halobacteria</taxon>
        <taxon>Halobacteriales</taxon>
        <taxon>Haloferacaceae</taxon>
        <taxon>Halorarum</taxon>
    </lineage>
</organism>
<dbReference type="Gene3D" id="3.90.226.10">
    <property type="entry name" value="2-enoyl-CoA Hydratase, Chain A, domain 1"/>
    <property type="match status" value="1"/>
</dbReference>
<accession>A0A7D5L8P9</accession>
<dbReference type="KEGG" id="halu:HUG12_00330"/>
<dbReference type="InterPro" id="IPR029045">
    <property type="entry name" value="ClpP/crotonase-like_dom_sf"/>
</dbReference>
<dbReference type="EMBL" id="CP058579">
    <property type="protein sequence ID" value="QLG60289.1"/>
    <property type="molecule type" value="Genomic_DNA"/>
</dbReference>
<dbReference type="Pfam" id="PF00378">
    <property type="entry name" value="ECH_1"/>
    <property type="match status" value="1"/>
</dbReference>
<dbReference type="AlphaFoldDB" id="A0A7D5L8P9"/>
<evidence type="ECO:0000313" key="3">
    <source>
        <dbReference type="EMBL" id="QLG60289.1"/>
    </source>
</evidence>
<protein>
    <submittedName>
        <fullName evidence="3">Enoyl-CoA hydratase/isomerase family protein</fullName>
    </submittedName>
</protein>
<dbReference type="Proteomes" id="UP000509626">
    <property type="component" value="Chromosome"/>
</dbReference>